<name>A0ACC7LSK8_9PSED</name>
<comment type="caution">
    <text evidence="1">The sequence shown here is derived from an EMBL/GenBank/DDBJ whole genome shotgun (WGS) entry which is preliminary data.</text>
</comment>
<reference evidence="1" key="1">
    <citation type="submission" date="2024-10" db="EMBL/GenBank/DDBJ databases">
        <title>Aeromonas and Pseudomonas from the Cagarras Archipelago, Rio de Janeiro, Brazil.</title>
        <authorList>
            <person name="Canellas A.L.B."/>
            <person name="Laport M.S."/>
        </authorList>
    </citation>
    <scope>NUCLEOTIDE SEQUENCE</scope>
    <source>
        <strain evidence="1">ACP-7</strain>
    </source>
</reference>
<sequence length="452" mass="49996">MPRPHAKLLCAAMLTGDSTLLLASTEGFIEGSRLELINRNYYFNRDLRNGASNTQGVNPKLPASDRNGYREEWAHGLMLRYTSGYTQGTLGLGVDAHAQLGIKLDSGAGRTGTALLPISHNREADAKVEDHYSQAGAALKVRGWDTELKWGEMRTSTPVFTTADSRLLPEMATGVYLRSQALSPVQLEAGHFTAYHEFASSNRDDSLRTRYSDAQVRNLDFIGGSYRLADTLGLKLFHARAEDNWLQNYLNLNYDVPLNKGHGLNFDTHLYRSDATGRQLSGPIDNTSWSLATAYRVGAHKFTLAYQQIEGDTPFDYVGGLSIDLTNSVQLSDFNAPGMKSQQARYDLDLAALGIPGLNFMTRYVTGRGASDSGWTPNAHFAGGPASTYGTYDGARWHELDVDMRYVVQQGWARGMLLRTRFAVYRGNQEAAADLQDINEVRVIVEHPLDLL</sequence>
<accession>A0ACC7LSK8</accession>
<organism evidence="1 2">
    <name type="scientific">Pseudomonas caricapapayae</name>
    <dbReference type="NCBI Taxonomy" id="46678"/>
    <lineage>
        <taxon>Bacteria</taxon>
        <taxon>Pseudomonadati</taxon>
        <taxon>Pseudomonadota</taxon>
        <taxon>Gammaproteobacteria</taxon>
        <taxon>Pseudomonadales</taxon>
        <taxon>Pseudomonadaceae</taxon>
        <taxon>Pseudomonas</taxon>
    </lineage>
</organism>
<gene>
    <name evidence="1" type="ORF">ACIKP7_04320</name>
</gene>
<keyword evidence="2" id="KW-1185">Reference proteome</keyword>
<protein>
    <submittedName>
        <fullName evidence="1">OprD family porin</fullName>
    </submittedName>
</protein>
<dbReference type="Proteomes" id="UP001615411">
    <property type="component" value="Unassembled WGS sequence"/>
</dbReference>
<dbReference type="EMBL" id="JBIUGF010000008">
    <property type="protein sequence ID" value="MFJ1337350.1"/>
    <property type="molecule type" value="Genomic_DNA"/>
</dbReference>
<proteinExistence type="predicted"/>
<evidence type="ECO:0000313" key="2">
    <source>
        <dbReference type="Proteomes" id="UP001615411"/>
    </source>
</evidence>
<evidence type="ECO:0000313" key="1">
    <source>
        <dbReference type="EMBL" id="MFJ1337350.1"/>
    </source>
</evidence>